<proteinExistence type="predicted"/>
<feature type="compositionally biased region" description="Low complexity" evidence="1">
    <location>
        <begin position="30"/>
        <end position="48"/>
    </location>
</feature>
<dbReference type="EMBL" id="FWFG01000053">
    <property type="protein sequence ID" value="SLM91072.1"/>
    <property type="molecule type" value="Genomic_DNA"/>
</dbReference>
<gene>
    <name evidence="2" type="ORF">FM110_06075</name>
</gene>
<feature type="compositionally biased region" description="Polar residues" evidence="1">
    <location>
        <begin position="1"/>
        <end position="12"/>
    </location>
</feature>
<name>A0A1X6WYK6_9MICO</name>
<organism evidence="2 3">
    <name type="scientific">Brachybacterium nesterenkovii</name>
    <dbReference type="NCBI Taxonomy" id="47847"/>
    <lineage>
        <taxon>Bacteria</taxon>
        <taxon>Bacillati</taxon>
        <taxon>Actinomycetota</taxon>
        <taxon>Actinomycetes</taxon>
        <taxon>Micrococcales</taxon>
        <taxon>Dermabacteraceae</taxon>
        <taxon>Brachybacterium</taxon>
    </lineage>
</organism>
<keyword evidence="3" id="KW-1185">Reference proteome</keyword>
<evidence type="ECO:0000313" key="3">
    <source>
        <dbReference type="Proteomes" id="UP000195981"/>
    </source>
</evidence>
<sequence>MATICSRSSHGFSSGWAGDGGPCQSGLNGSSPRSRASSMAASYTSATF</sequence>
<protein>
    <submittedName>
        <fullName evidence="2">Uncharacterized protein</fullName>
    </submittedName>
</protein>
<accession>A0A1X6WYK6</accession>
<evidence type="ECO:0000256" key="1">
    <source>
        <dbReference type="SAM" id="MobiDB-lite"/>
    </source>
</evidence>
<dbReference type="AlphaFoldDB" id="A0A1X6WYK6"/>
<reference evidence="2 3" key="1">
    <citation type="submission" date="2017-02" db="EMBL/GenBank/DDBJ databases">
        <authorList>
            <person name="Peterson S.W."/>
        </authorList>
    </citation>
    <scope>NUCLEOTIDE SEQUENCE [LARGE SCALE GENOMIC DNA]</scope>
    <source>
        <strain evidence="2 3">CIP104813</strain>
    </source>
</reference>
<dbReference type="Proteomes" id="UP000195981">
    <property type="component" value="Unassembled WGS sequence"/>
</dbReference>
<evidence type="ECO:0000313" key="2">
    <source>
        <dbReference type="EMBL" id="SLM91072.1"/>
    </source>
</evidence>
<feature type="region of interest" description="Disordered" evidence="1">
    <location>
        <begin position="1"/>
        <end position="48"/>
    </location>
</feature>